<dbReference type="AlphaFoldDB" id="A0A085W9I8"/>
<dbReference type="PANTHER" id="PTHR43615:SF1">
    <property type="entry name" value="PPDK_N DOMAIN-CONTAINING PROTEIN"/>
    <property type="match status" value="1"/>
</dbReference>
<dbReference type="STRING" id="394096.DB31_2145"/>
<dbReference type="GO" id="GO:0016772">
    <property type="term" value="F:transferase activity, transferring phosphorus-containing groups"/>
    <property type="evidence" value="ECO:0007669"/>
    <property type="project" value="InterPro"/>
</dbReference>
<sequence>MHAHQGNEAGQGQRTGPVRDREGRVLKGTWILDNHFPRPMPPLSRDAFVQEFPRGFRETCTKYGSPMETMDLCVVDGFVYMQVRPVGAPAEPPPFDPPQSVMKLMFYLHPALVQRRRIASTVFQARPWREDFHHWNTQLKPELIGIHRALLRVKLDELSDSALFAHVAACNAQLRRSMYHHGRLTQTALTSLGDFIVHAQEWTGLDDARLQRLLSGASPVSANRVPQLQVLVEALKASPGAQALLGQQEPPRDVLDALMAHPDVGREAREYLDFVGYRLLGGYDIGSPVGFEQPQLLLVGIRAALESSARPEPGAQDGLAEVRDRVPAQHRPLFDTLLAEARELYRLRDERVLYGDSWSSGVLRRAVLHAGARLVQRGLLEEPHQFLEAELDEMRALLLGEGGPSAEELAARARNRQRLSREVPEMYGPAPKPPPPLSVIPKELQRMVAINMVWARAYADSQAASDRQVVRGIGVSSGRYTGTARRVDGPAELDRVRPGDVLVTYSTSSAYNVALSMVGGLVTDSGGSLSHAAIIAREFGIPGVVGTREATVRIKDGMQVMVDGEAGEVRVLE</sequence>
<evidence type="ECO:0000256" key="1">
    <source>
        <dbReference type="SAM" id="MobiDB-lite"/>
    </source>
</evidence>
<reference evidence="3 4" key="1">
    <citation type="submission" date="2014-04" db="EMBL/GenBank/DDBJ databases">
        <title>Genome assembly of Hyalangium minutum DSM 14724.</title>
        <authorList>
            <person name="Sharma G."/>
            <person name="Subramanian S."/>
        </authorList>
    </citation>
    <scope>NUCLEOTIDE SEQUENCE [LARGE SCALE GENOMIC DNA]</scope>
    <source>
        <strain evidence="3 4">DSM 14724</strain>
    </source>
</reference>
<evidence type="ECO:0000313" key="4">
    <source>
        <dbReference type="Proteomes" id="UP000028725"/>
    </source>
</evidence>
<name>A0A085W9I8_9BACT</name>
<dbReference type="PANTHER" id="PTHR43615">
    <property type="entry name" value="PHOSPHOENOLPYRUVATE SYNTHASE-RELATED"/>
    <property type="match status" value="1"/>
</dbReference>
<dbReference type="InterPro" id="IPR036637">
    <property type="entry name" value="Phosphohistidine_dom_sf"/>
</dbReference>
<feature type="region of interest" description="Disordered" evidence="1">
    <location>
        <begin position="1"/>
        <end position="21"/>
    </location>
</feature>
<dbReference type="Gene3D" id="3.50.30.10">
    <property type="entry name" value="Phosphohistidine domain"/>
    <property type="match status" value="1"/>
</dbReference>
<comment type="caution">
    <text evidence="3">The sequence shown here is derived from an EMBL/GenBank/DDBJ whole genome shotgun (WGS) entry which is preliminary data.</text>
</comment>
<dbReference type="EMBL" id="JMCB01000014">
    <property type="protein sequence ID" value="KFE64351.1"/>
    <property type="molecule type" value="Genomic_DNA"/>
</dbReference>
<accession>A0A085W9I8</accession>
<dbReference type="RefSeq" id="WP_083968913.1">
    <property type="nucleotide sequence ID" value="NZ_JMCB01000014.1"/>
</dbReference>
<dbReference type="Proteomes" id="UP000028725">
    <property type="component" value="Unassembled WGS sequence"/>
</dbReference>
<evidence type="ECO:0000259" key="2">
    <source>
        <dbReference type="Pfam" id="PF00391"/>
    </source>
</evidence>
<organism evidence="3 4">
    <name type="scientific">Hyalangium minutum</name>
    <dbReference type="NCBI Taxonomy" id="394096"/>
    <lineage>
        <taxon>Bacteria</taxon>
        <taxon>Pseudomonadati</taxon>
        <taxon>Myxococcota</taxon>
        <taxon>Myxococcia</taxon>
        <taxon>Myxococcales</taxon>
        <taxon>Cystobacterineae</taxon>
        <taxon>Archangiaceae</taxon>
        <taxon>Hyalangium</taxon>
    </lineage>
</organism>
<gene>
    <name evidence="3" type="ORF">DB31_2145</name>
</gene>
<dbReference type="InterPro" id="IPR051549">
    <property type="entry name" value="PEP_Utilizing_Enz"/>
</dbReference>
<proteinExistence type="predicted"/>
<dbReference type="SUPFAM" id="SSF52009">
    <property type="entry name" value="Phosphohistidine domain"/>
    <property type="match status" value="1"/>
</dbReference>
<keyword evidence="4" id="KW-1185">Reference proteome</keyword>
<dbReference type="InterPro" id="IPR008279">
    <property type="entry name" value="PEP-util_enz_mobile_dom"/>
</dbReference>
<dbReference type="OrthoDB" id="9765468at2"/>
<protein>
    <recommendedName>
        <fullName evidence="2">PEP-utilising enzyme mobile domain-containing protein</fullName>
    </recommendedName>
</protein>
<evidence type="ECO:0000313" key="3">
    <source>
        <dbReference type="EMBL" id="KFE64351.1"/>
    </source>
</evidence>
<dbReference type="Pfam" id="PF00391">
    <property type="entry name" value="PEP-utilizers"/>
    <property type="match status" value="1"/>
</dbReference>
<feature type="domain" description="PEP-utilising enzyme mobile" evidence="2">
    <location>
        <begin position="497"/>
        <end position="567"/>
    </location>
</feature>